<dbReference type="OMA" id="DSFTHQY"/>
<dbReference type="AlphaFoldDB" id="A0A1X2H934"/>
<feature type="region of interest" description="Disordered" evidence="1">
    <location>
        <begin position="36"/>
        <end position="59"/>
    </location>
</feature>
<keyword evidence="3" id="KW-1185">Reference proteome</keyword>
<reference evidence="2 3" key="1">
    <citation type="submission" date="2016-07" db="EMBL/GenBank/DDBJ databases">
        <title>Pervasive Adenine N6-methylation of Active Genes in Fungi.</title>
        <authorList>
            <consortium name="DOE Joint Genome Institute"/>
            <person name="Mondo S.J."/>
            <person name="Dannebaum R.O."/>
            <person name="Kuo R.C."/>
            <person name="Labutti K."/>
            <person name="Haridas S."/>
            <person name="Kuo A."/>
            <person name="Salamov A."/>
            <person name="Ahrendt S.R."/>
            <person name="Lipzen A."/>
            <person name="Sullivan W."/>
            <person name="Andreopoulos W.B."/>
            <person name="Clum A."/>
            <person name="Lindquist E."/>
            <person name="Daum C."/>
            <person name="Ramamoorthy G.K."/>
            <person name="Gryganskyi A."/>
            <person name="Culley D."/>
            <person name="Magnuson J.K."/>
            <person name="James T.Y."/>
            <person name="O'Malley M.A."/>
            <person name="Stajich J.E."/>
            <person name="Spatafora J.W."/>
            <person name="Visel A."/>
            <person name="Grigoriev I.V."/>
        </authorList>
    </citation>
    <scope>NUCLEOTIDE SEQUENCE [LARGE SCALE GENOMIC DNA]</scope>
    <source>
        <strain evidence="2 3">NRRL 2496</strain>
    </source>
</reference>
<evidence type="ECO:0000313" key="2">
    <source>
        <dbReference type="EMBL" id="ORY95065.1"/>
    </source>
</evidence>
<accession>A0A1X2H934</accession>
<sequence length="122" mass="13976">MLEDSFTHQYLDQTLKTVFGSDERLREDWSNGALLPAAKRRRSNDDNVKDEDHDEGDTDTIYKPDWVVFANGASTLTVVGTLELKVNYKRDPGFVSDYVELAKEMKLVLRQLTCPFPRPLPL</sequence>
<gene>
    <name evidence="2" type="ORF">BCR43DRAFT_342443</name>
</gene>
<name>A0A1X2H934_SYNRA</name>
<comment type="caution">
    <text evidence="2">The sequence shown here is derived from an EMBL/GenBank/DDBJ whole genome shotgun (WGS) entry which is preliminary data.</text>
</comment>
<evidence type="ECO:0000313" key="3">
    <source>
        <dbReference type="Proteomes" id="UP000242180"/>
    </source>
</evidence>
<dbReference type="EMBL" id="MCGN01000007">
    <property type="protein sequence ID" value="ORY95065.1"/>
    <property type="molecule type" value="Genomic_DNA"/>
</dbReference>
<dbReference type="Proteomes" id="UP000242180">
    <property type="component" value="Unassembled WGS sequence"/>
</dbReference>
<proteinExistence type="predicted"/>
<organism evidence="2 3">
    <name type="scientific">Syncephalastrum racemosum</name>
    <name type="common">Filamentous fungus</name>
    <dbReference type="NCBI Taxonomy" id="13706"/>
    <lineage>
        <taxon>Eukaryota</taxon>
        <taxon>Fungi</taxon>
        <taxon>Fungi incertae sedis</taxon>
        <taxon>Mucoromycota</taxon>
        <taxon>Mucoromycotina</taxon>
        <taxon>Mucoromycetes</taxon>
        <taxon>Mucorales</taxon>
        <taxon>Syncephalastraceae</taxon>
        <taxon>Syncephalastrum</taxon>
    </lineage>
</organism>
<dbReference type="InParanoid" id="A0A1X2H934"/>
<evidence type="ECO:0000256" key="1">
    <source>
        <dbReference type="SAM" id="MobiDB-lite"/>
    </source>
</evidence>
<protein>
    <submittedName>
        <fullName evidence="2">Uncharacterized protein</fullName>
    </submittedName>
</protein>
<dbReference type="OrthoDB" id="2290457at2759"/>